<protein>
    <recommendedName>
        <fullName evidence="3">ABC transporter domain-containing protein</fullName>
    </recommendedName>
</protein>
<dbReference type="PANTHER" id="PTHR43335:SF4">
    <property type="entry name" value="ABC TRANSPORTER, ATP-BINDING PROTEIN"/>
    <property type="match status" value="1"/>
</dbReference>
<dbReference type="InterPro" id="IPR003439">
    <property type="entry name" value="ABC_transporter-like_ATP-bd"/>
</dbReference>
<organism evidence="4 5">
    <name type="scientific">Desulfomarina profundi</name>
    <dbReference type="NCBI Taxonomy" id="2772557"/>
    <lineage>
        <taxon>Bacteria</taxon>
        <taxon>Pseudomonadati</taxon>
        <taxon>Thermodesulfobacteriota</taxon>
        <taxon>Desulfobulbia</taxon>
        <taxon>Desulfobulbales</taxon>
        <taxon>Desulfobulbaceae</taxon>
        <taxon>Desulfomarina</taxon>
    </lineage>
</organism>
<keyword evidence="2" id="KW-0813">Transport</keyword>
<evidence type="ECO:0000256" key="1">
    <source>
        <dbReference type="ARBA" id="ARBA00005417"/>
    </source>
</evidence>
<dbReference type="KEGG" id="dbk:DGMP_22230"/>
<dbReference type="PROSITE" id="PS50893">
    <property type="entry name" value="ABC_TRANSPORTER_2"/>
    <property type="match status" value="1"/>
</dbReference>
<feature type="domain" description="ABC transporter" evidence="3">
    <location>
        <begin position="2"/>
        <end position="231"/>
    </location>
</feature>
<evidence type="ECO:0000259" key="3">
    <source>
        <dbReference type="PROSITE" id="PS50893"/>
    </source>
</evidence>
<name>A0A8D5FPU2_9BACT</name>
<dbReference type="AlphaFoldDB" id="A0A8D5FPU2"/>
<dbReference type="GO" id="GO:0005524">
    <property type="term" value="F:ATP binding"/>
    <property type="evidence" value="ECO:0007669"/>
    <property type="project" value="InterPro"/>
</dbReference>
<keyword evidence="5" id="KW-1185">Reference proteome</keyword>
<accession>A0A8D5FPU2</accession>
<evidence type="ECO:0000313" key="5">
    <source>
        <dbReference type="Proteomes" id="UP000826725"/>
    </source>
</evidence>
<proteinExistence type="inferred from homology"/>
<dbReference type="Pfam" id="PF00005">
    <property type="entry name" value="ABC_tran"/>
    <property type="match status" value="1"/>
</dbReference>
<sequence length="308" mass="34414">MIQADNLSKKYGSDFALRQVSFDIGRGEIVGLLGHNGAGKTTIMKILTGFLEPTTGQVRIGGHDLAQNRRKVQEIIGYLPENCPVYPEMSVIGYLDYCASLRNLGEPEKKRRIREVLEMTGISDRAFDRIDTLSRGLRQRLGVAQALLHEPELLILDEPTNGLDPTQIGHMRQLIKELAPRATIIISTHIMQEVQAVCDRVIIIRDGEKVLDESLETLKESRSVSVALDVDNASDILEALPFVQAVRVDRGKGLSRYSLEIKGDAPDITPEIADTIMQNNWKLFELTPESRDLETIFSETMMSSGRMQ</sequence>
<comment type="similarity">
    <text evidence="1">Belongs to the ABC transporter superfamily.</text>
</comment>
<dbReference type="InterPro" id="IPR003593">
    <property type="entry name" value="AAA+_ATPase"/>
</dbReference>
<evidence type="ECO:0000256" key="2">
    <source>
        <dbReference type="ARBA" id="ARBA00022448"/>
    </source>
</evidence>
<dbReference type="CDD" id="cd03230">
    <property type="entry name" value="ABC_DR_subfamily_A"/>
    <property type="match status" value="1"/>
</dbReference>
<dbReference type="EMBL" id="AP024086">
    <property type="protein sequence ID" value="BCL61530.1"/>
    <property type="molecule type" value="Genomic_DNA"/>
</dbReference>
<reference evidence="4" key="1">
    <citation type="submission" date="2020-09" db="EMBL/GenBank/DDBJ databases">
        <title>Desulfogranum mesoprofundum gen. nov., sp. nov., a novel mesophilic, sulfate-reducing chemolithoautotroph isolated from a deep-sea hydrothermal vent chimney in the Suiyo Seamount.</title>
        <authorList>
            <person name="Hashimoto Y."/>
            <person name="Nakagawa S."/>
        </authorList>
    </citation>
    <scope>NUCLEOTIDE SEQUENCE</scope>
    <source>
        <strain evidence="4">KT2</strain>
    </source>
</reference>
<dbReference type="GO" id="GO:0016887">
    <property type="term" value="F:ATP hydrolysis activity"/>
    <property type="evidence" value="ECO:0007669"/>
    <property type="project" value="InterPro"/>
</dbReference>
<dbReference type="Proteomes" id="UP000826725">
    <property type="component" value="Chromosome"/>
</dbReference>
<gene>
    <name evidence="4" type="ORF">DGMP_22230</name>
</gene>
<dbReference type="PANTHER" id="PTHR43335">
    <property type="entry name" value="ABC TRANSPORTER, ATP-BINDING PROTEIN"/>
    <property type="match status" value="1"/>
</dbReference>
<evidence type="ECO:0000313" key="4">
    <source>
        <dbReference type="EMBL" id="BCL61530.1"/>
    </source>
</evidence>
<dbReference type="SMART" id="SM00382">
    <property type="entry name" value="AAA"/>
    <property type="match status" value="1"/>
</dbReference>